<keyword evidence="2" id="KW-1185">Reference proteome</keyword>
<evidence type="ECO:0000313" key="1">
    <source>
        <dbReference type="EMBL" id="GGD74060.1"/>
    </source>
</evidence>
<accession>A0A916Z4E6</accession>
<reference evidence="1" key="1">
    <citation type="journal article" date="2014" name="Int. J. Syst. Evol. Microbiol.">
        <title>Complete genome sequence of Corynebacterium casei LMG S-19264T (=DSM 44701T), isolated from a smear-ripened cheese.</title>
        <authorList>
            <consortium name="US DOE Joint Genome Institute (JGI-PGF)"/>
            <person name="Walter F."/>
            <person name="Albersmeier A."/>
            <person name="Kalinowski J."/>
            <person name="Ruckert C."/>
        </authorList>
    </citation>
    <scope>NUCLEOTIDE SEQUENCE</scope>
    <source>
        <strain evidence="1">CGMCC 1.15360</strain>
    </source>
</reference>
<name>A0A916Z4E6_9SPHN</name>
<comment type="caution">
    <text evidence="1">The sequence shown here is derived from an EMBL/GenBank/DDBJ whole genome shotgun (WGS) entry which is preliminary data.</text>
</comment>
<dbReference type="EMBL" id="BMIP01000005">
    <property type="protein sequence ID" value="GGD74060.1"/>
    <property type="molecule type" value="Genomic_DNA"/>
</dbReference>
<organism evidence="1 2">
    <name type="scientific">Croceicoccus mobilis</name>
    <dbReference type="NCBI Taxonomy" id="1703339"/>
    <lineage>
        <taxon>Bacteria</taxon>
        <taxon>Pseudomonadati</taxon>
        <taxon>Pseudomonadota</taxon>
        <taxon>Alphaproteobacteria</taxon>
        <taxon>Sphingomonadales</taxon>
        <taxon>Erythrobacteraceae</taxon>
        <taxon>Croceicoccus</taxon>
    </lineage>
</organism>
<dbReference type="Proteomes" id="UP000612349">
    <property type="component" value="Unassembled WGS sequence"/>
</dbReference>
<evidence type="ECO:0000313" key="2">
    <source>
        <dbReference type="Proteomes" id="UP000612349"/>
    </source>
</evidence>
<reference evidence="1" key="2">
    <citation type="submission" date="2020-09" db="EMBL/GenBank/DDBJ databases">
        <authorList>
            <person name="Sun Q."/>
            <person name="Zhou Y."/>
        </authorList>
    </citation>
    <scope>NUCLEOTIDE SEQUENCE</scope>
    <source>
        <strain evidence="1">CGMCC 1.15360</strain>
    </source>
</reference>
<dbReference type="OrthoDB" id="7605638at2"/>
<gene>
    <name evidence="1" type="ORF">GCM10010990_24630</name>
</gene>
<dbReference type="AlphaFoldDB" id="A0A916Z4E6"/>
<sequence length="126" mass="14058">MSYQNRSASAFPALSADEDRTCTIHYIVRALGRHDYGNHRRVTYVKKLVEERGLPAPFPHLRGSKLVDEVAMDSRWNRIAVEEWLHDFLPPDTAALLDRAAQSAAADDMDANAANLGLRLVTGGRQ</sequence>
<dbReference type="RefSeq" id="WP_066777034.1">
    <property type="nucleotide sequence ID" value="NZ_BMIP01000005.1"/>
</dbReference>
<proteinExistence type="predicted"/>
<protein>
    <submittedName>
        <fullName evidence="1">Uncharacterized protein</fullName>
    </submittedName>
</protein>